<evidence type="ECO:0000256" key="2">
    <source>
        <dbReference type="ARBA" id="ARBA00023242"/>
    </source>
</evidence>
<dbReference type="EnsemblMetazoa" id="AALFPA23_002576.R2475">
    <property type="protein sequence ID" value="AALFPA23_002576.P2475"/>
    <property type="gene ID" value="AALFPA23_002576"/>
</dbReference>
<dbReference type="InterPro" id="IPR045166">
    <property type="entry name" value="Spp2-like"/>
</dbReference>
<dbReference type="InterPro" id="IPR008991">
    <property type="entry name" value="Translation_prot_SH3-like_sf"/>
</dbReference>
<evidence type="ECO:0000256" key="3">
    <source>
        <dbReference type="SAM" id="MobiDB-lite"/>
    </source>
</evidence>
<feature type="compositionally biased region" description="Basic residues" evidence="3">
    <location>
        <begin position="486"/>
        <end position="505"/>
    </location>
</feature>
<reference evidence="6" key="1">
    <citation type="journal article" date="2015" name="Proc. Natl. Acad. Sci. U.S.A.">
        <title>Genome sequence of the Asian Tiger mosquito, Aedes albopictus, reveals insights into its biology, genetics, and evolution.</title>
        <authorList>
            <person name="Chen X.G."/>
            <person name="Jiang X."/>
            <person name="Gu J."/>
            <person name="Xu M."/>
            <person name="Wu Y."/>
            <person name="Deng Y."/>
            <person name="Zhang C."/>
            <person name="Bonizzoni M."/>
            <person name="Dermauw W."/>
            <person name="Vontas J."/>
            <person name="Armbruster P."/>
            <person name="Huang X."/>
            <person name="Yang Y."/>
            <person name="Zhang H."/>
            <person name="He W."/>
            <person name="Peng H."/>
            <person name="Liu Y."/>
            <person name="Wu K."/>
            <person name="Chen J."/>
            <person name="Lirakis M."/>
            <person name="Topalis P."/>
            <person name="Van Leeuwen T."/>
            <person name="Hall A.B."/>
            <person name="Jiang X."/>
            <person name="Thorpe C."/>
            <person name="Mueller R.L."/>
            <person name="Sun C."/>
            <person name="Waterhouse R.M."/>
            <person name="Yan G."/>
            <person name="Tu Z.J."/>
            <person name="Fang X."/>
            <person name="James A.A."/>
        </authorList>
    </citation>
    <scope>NUCLEOTIDE SEQUENCE [LARGE SCALE GENOMIC DNA]</scope>
    <source>
        <strain evidence="6">Foshan</strain>
    </source>
</reference>
<proteinExistence type="predicted"/>
<sequence length="505" mass="58067">MEAKKISFGFSKIKKPSLAGPSAIGAKQQIKDEQKIEMISCLEGQAIKILGKENEDAGPPPLVIPLREQDKTTIPDRLAKLQDIIEGRETVENGVKKIEEVQPLPVGDESLEQRAAREILEDLQDRKSRSNEKDSMVVPLKPEDLPLDGGRESTMDDYESVPIEKFGLAMLRGMGWKEDPNAPKKSDKFPEGPVQRPKGMGLGAERAPKDNSRQLIPPAKDEVLTMKKGAFVKVLAGKHKETYGTVESLDEENARVVVRFSIGGGQESLNEYLLQLVSSAEYKKYSKVLNNAKYEEFKNRTTTESKPPIKEERSSTDRKLIKREPSASPSPPPRPSSSSTKSQQPSRSHRDYYDQPAQQRTNRRDRSPDTRAGDDDRRQQQQQRHRRDREESDRRERRRSRSRERQRHRQVSSSSDDDDDYSDDSVDRDRHQHQRRHKSSSSGSYARTSSGTKKKSHKYKQRRDHSRERDRDRDRGRSSDEEDDRHHKKKTKKSKKQRSRSRSRR</sequence>
<feature type="compositionally biased region" description="Low complexity" evidence="3">
    <location>
        <begin position="440"/>
        <end position="450"/>
    </location>
</feature>
<feature type="compositionally biased region" description="Acidic residues" evidence="3">
    <location>
        <begin position="415"/>
        <end position="424"/>
    </location>
</feature>
<protein>
    <recommendedName>
        <fullName evidence="4">KOW domain-containing protein</fullName>
    </recommendedName>
</protein>
<name>A0ABM1XT14_AEDAL</name>
<dbReference type="SMART" id="SM00739">
    <property type="entry name" value="KOW"/>
    <property type="match status" value="1"/>
</dbReference>
<dbReference type="InterPro" id="IPR041993">
    <property type="entry name" value="GPKOW_KOW1"/>
</dbReference>
<feature type="compositionally biased region" description="Basic residues" evidence="3">
    <location>
        <begin position="396"/>
        <end position="410"/>
    </location>
</feature>
<keyword evidence="2" id="KW-0539">Nucleus</keyword>
<feature type="domain" description="KOW" evidence="4">
    <location>
        <begin position="225"/>
        <end position="252"/>
    </location>
</feature>
<feature type="compositionally biased region" description="Basic and acidic residues" evidence="3">
    <location>
        <begin position="362"/>
        <end position="379"/>
    </location>
</feature>
<dbReference type="RefSeq" id="XP_029719870.1">
    <property type="nucleotide sequence ID" value="XM_029864010.2"/>
</dbReference>
<feature type="compositionally biased region" description="Low complexity" evidence="3">
    <location>
        <begin position="336"/>
        <end position="346"/>
    </location>
</feature>
<dbReference type="GeneID" id="109428072"/>
<dbReference type="CDD" id="cd13152">
    <property type="entry name" value="KOW_GPKOW_A"/>
    <property type="match status" value="1"/>
</dbReference>
<keyword evidence="6" id="KW-1185">Reference proteome</keyword>
<accession>A0ABM1XT14</accession>
<dbReference type="Pfam" id="PF00467">
    <property type="entry name" value="KOW"/>
    <property type="match status" value="1"/>
</dbReference>
<evidence type="ECO:0000259" key="4">
    <source>
        <dbReference type="SMART" id="SM00739"/>
    </source>
</evidence>
<dbReference type="InterPro" id="IPR026822">
    <property type="entry name" value="Spp2/MOS2_G-patch"/>
</dbReference>
<dbReference type="InterPro" id="IPR005824">
    <property type="entry name" value="KOW"/>
</dbReference>
<dbReference type="PANTHER" id="PTHR15818:SF2">
    <property type="entry name" value="G-PATCH DOMAIN AND KOW MOTIFS-CONTAINING PROTEIN"/>
    <property type="match status" value="1"/>
</dbReference>
<feature type="region of interest" description="Disordered" evidence="3">
    <location>
        <begin position="177"/>
        <end position="218"/>
    </location>
</feature>
<evidence type="ECO:0000256" key="1">
    <source>
        <dbReference type="ARBA" id="ARBA00004123"/>
    </source>
</evidence>
<comment type="subcellular location">
    <subcellularLocation>
        <location evidence="1">Nucleus</location>
    </subcellularLocation>
</comment>
<dbReference type="Pfam" id="PF12656">
    <property type="entry name" value="G-patch_2"/>
    <property type="match status" value="1"/>
</dbReference>
<feature type="compositionally biased region" description="Basic and acidic residues" evidence="3">
    <location>
        <begin position="111"/>
        <end position="154"/>
    </location>
</feature>
<feature type="region of interest" description="Disordered" evidence="3">
    <location>
        <begin position="299"/>
        <end position="505"/>
    </location>
</feature>
<dbReference type="SUPFAM" id="SSF50104">
    <property type="entry name" value="Translation proteins SH3-like domain"/>
    <property type="match status" value="1"/>
</dbReference>
<feature type="region of interest" description="Disordered" evidence="3">
    <location>
        <begin position="103"/>
        <end position="155"/>
    </location>
</feature>
<organism evidence="5 6">
    <name type="scientific">Aedes albopictus</name>
    <name type="common">Asian tiger mosquito</name>
    <name type="synonym">Stegomyia albopicta</name>
    <dbReference type="NCBI Taxonomy" id="7160"/>
    <lineage>
        <taxon>Eukaryota</taxon>
        <taxon>Metazoa</taxon>
        <taxon>Ecdysozoa</taxon>
        <taxon>Arthropoda</taxon>
        <taxon>Hexapoda</taxon>
        <taxon>Insecta</taxon>
        <taxon>Pterygota</taxon>
        <taxon>Neoptera</taxon>
        <taxon>Endopterygota</taxon>
        <taxon>Diptera</taxon>
        <taxon>Nematocera</taxon>
        <taxon>Culicoidea</taxon>
        <taxon>Culicidae</taxon>
        <taxon>Culicinae</taxon>
        <taxon>Aedini</taxon>
        <taxon>Aedes</taxon>
        <taxon>Stegomyia</taxon>
    </lineage>
</organism>
<reference evidence="5" key="2">
    <citation type="submission" date="2025-05" db="UniProtKB">
        <authorList>
            <consortium name="EnsemblMetazoa"/>
        </authorList>
    </citation>
    <scope>IDENTIFICATION</scope>
    <source>
        <strain evidence="5">Foshan</strain>
    </source>
</reference>
<dbReference type="Proteomes" id="UP000069940">
    <property type="component" value="Unassembled WGS sequence"/>
</dbReference>
<evidence type="ECO:0000313" key="5">
    <source>
        <dbReference type="EnsemblMetazoa" id="AALFPA23_002576.P2475"/>
    </source>
</evidence>
<dbReference type="PANTHER" id="PTHR15818">
    <property type="entry name" value="G PATCH AND KOW-CONTAINING"/>
    <property type="match status" value="1"/>
</dbReference>
<feature type="compositionally biased region" description="Basic and acidic residues" evidence="3">
    <location>
        <begin position="177"/>
        <end position="190"/>
    </location>
</feature>
<feature type="compositionally biased region" description="Basic and acidic residues" evidence="3">
    <location>
        <begin position="299"/>
        <end position="325"/>
    </location>
</feature>
<feature type="compositionally biased region" description="Basic and acidic residues" evidence="3">
    <location>
        <begin position="465"/>
        <end position="479"/>
    </location>
</feature>
<evidence type="ECO:0000313" key="6">
    <source>
        <dbReference type="Proteomes" id="UP000069940"/>
    </source>
</evidence>
<feature type="compositionally biased region" description="Basic residues" evidence="3">
    <location>
        <begin position="452"/>
        <end position="464"/>
    </location>
</feature>